<organism evidence="2 3">
    <name type="scientific">Scheffersomyces spartinae</name>
    <dbReference type="NCBI Taxonomy" id="45513"/>
    <lineage>
        <taxon>Eukaryota</taxon>
        <taxon>Fungi</taxon>
        <taxon>Dikarya</taxon>
        <taxon>Ascomycota</taxon>
        <taxon>Saccharomycotina</taxon>
        <taxon>Pichiomycetes</taxon>
        <taxon>Debaryomycetaceae</taxon>
        <taxon>Scheffersomyces</taxon>
    </lineage>
</organism>
<dbReference type="GeneID" id="66113544"/>
<evidence type="ECO:0000313" key="3">
    <source>
        <dbReference type="Proteomes" id="UP000790833"/>
    </source>
</evidence>
<evidence type="ECO:0000259" key="1">
    <source>
        <dbReference type="PROSITE" id="PS50053"/>
    </source>
</evidence>
<feature type="domain" description="Ubiquitin-like" evidence="1">
    <location>
        <begin position="66"/>
        <end position="138"/>
    </location>
</feature>
<dbReference type="RefSeq" id="XP_043051703.1">
    <property type="nucleotide sequence ID" value="XM_043191026.1"/>
</dbReference>
<dbReference type="EMBL" id="JAHMUF010000001">
    <property type="protein sequence ID" value="KAG7196158.1"/>
    <property type="molecule type" value="Genomic_DNA"/>
</dbReference>
<evidence type="ECO:0000313" key="2">
    <source>
        <dbReference type="EMBL" id="KAG7196158.1"/>
    </source>
</evidence>
<gene>
    <name evidence="2" type="ORF">KQ657_000170</name>
</gene>
<accession>A0A9P8AKT4</accession>
<reference evidence="2" key="1">
    <citation type="submission" date="2021-03" db="EMBL/GenBank/DDBJ databases">
        <authorList>
            <person name="Palmer J.M."/>
        </authorList>
    </citation>
    <scope>NUCLEOTIDE SEQUENCE</scope>
    <source>
        <strain evidence="2">ARV_011</strain>
    </source>
</reference>
<sequence>MSAVAASQRDFVSKYVQLLGLATPLTPDNFNSVSDYSKVQSLGPSLPKVNTPLPNKEQSEKKDSFININFKSIKPPFKFTTSLNEYSSSHSIYKTKLDLIASLPLLKDAHVAPKHIKLLLKGKVLHDLSLLSSLNLDQDLSFTCMVATPEIEQSASLETVDTQEKTDEKSPINILSETWTKIQEALLLELNTEDATTVLSKFKSSIV</sequence>
<dbReference type="InterPro" id="IPR000626">
    <property type="entry name" value="Ubiquitin-like_dom"/>
</dbReference>
<dbReference type="OrthoDB" id="4067208at2759"/>
<dbReference type="AlphaFoldDB" id="A0A9P8AKT4"/>
<name>A0A9P8AKT4_9ASCO</name>
<comment type="caution">
    <text evidence="2">The sequence shown here is derived from an EMBL/GenBank/DDBJ whole genome shotgun (WGS) entry which is preliminary data.</text>
</comment>
<dbReference type="PROSITE" id="PS50053">
    <property type="entry name" value="UBIQUITIN_2"/>
    <property type="match status" value="1"/>
</dbReference>
<proteinExistence type="predicted"/>
<keyword evidence="3" id="KW-1185">Reference proteome</keyword>
<dbReference type="Proteomes" id="UP000790833">
    <property type="component" value="Unassembled WGS sequence"/>
</dbReference>
<protein>
    <recommendedName>
        <fullName evidence="1">Ubiquitin-like domain-containing protein</fullName>
    </recommendedName>
</protein>
<dbReference type="Gene3D" id="3.10.20.90">
    <property type="entry name" value="Phosphatidylinositol 3-kinase Catalytic Subunit, Chain A, domain 1"/>
    <property type="match status" value="1"/>
</dbReference>